<dbReference type="Proteomes" id="UP000694865">
    <property type="component" value="Unplaced"/>
</dbReference>
<feature type="signal peptide" evidence="1">
    <location>
        <begin position="1"/>
        <end position="18"/>
    </location>
</feature>
<proteinExistence type="predicted"/>
<keyword evidence="1" id="KW-0732">Signal</keyword>
<keyword evidence="2" id="KW-1185">Reference proteome</keyword>
<accession>A0ABM0GS39</accession>
<evidence type="ECO:0000313" key="2">
    <source>
        <dbReference type="Proteomes" id="UP000694865"/>
    </source>
</evidence>
<dbReference type="GeneID" id="100372025"/>
<name>A0ABM0GS39_SACKO</name>
<evidence type="ECO:0000256" key="1">
    <source>
        <dbReference type="SAM" id="SignalP"/>
    </source>
</evidence>
<reference evidence="3" key="1">
    <citation type="submission" date="2025-08" db="UniProtKB">
        <authorList>
            <consortium name="RefSeq"/>
        </authorList>
    </citation>
    <scope>IDENTIFICATION</scope>
    <source>
        <tissue evidence="3">Testes</tissue>
    </source>
</reference>
<organism evidence="2 3">
    <name type="scientific">Saccoglossus kowalevskii</name>
    <name type="common">Acorn worm</name>
    <dbReference type="NCBI Taxonomy" id="10224"/>
    <lineage>
        <taxon>Eukaryota</taxon>
        <taxon>Metazoa</taxon>
        <taxon>Hemichordata</taxon>
        <taxon>Enteropneusta</taxon>
        <taxon>Harrimaniidae</taxon>
        <taxon>Saccoglossus</taxon>
    </lineage>
</organism>
<sequence>MNSLTLITLCGIIACAFAASAEVRRDFAIKKAMYDDILVRTIDRIMKRGTCTTTIQDEEGNDVQAAYNPCGTGQYCYSNDDESDKYACTDDANDPCGDANACPSGTCTANADGTGFTCQAAKSLKSERGMKLEALLDKMNL</sequence>
<gene>
    <name evidence="3" type="primary">LOC100372025</name>
</gene>
<evidence type="ECO:0000313" key="3">
    <source>
        <dbReference type="RefSeq" id="XP_002736135.1"/>
    </source>
</evidence>
<dbReference type="RefSeq" id="XP_002736135.1">
    <property type="nucleotide sequence ID" value="XM_002736089.2"/>
</dbReference>
<protein>
    <submittedName>
        <fullName evidence="3">Uncharacterized protein LOC100372025</fullName>
    </submittedName>
</protein>
<feature type="chain" id="PRO_5046685987" evidence="1">
    <location>
        <begin position="19"/>
        <end position="141"/>
    </location>
</feature>